<dbReference type="AlphaFoldDB" id="A0A1G2PCB7"/>
<evidence type="ECO:0000256" key="1">
    <source>
        <dbReference type="SAM" id="Phobius"/>
    </source>
</evidence>
<proteinExistence type="predicted"/>
<keyword evidence="1" id="KW-1133">Transmembrane helix</keyword>
<dbReference type="EMBL" id="MHSR01000024">
    <property type="protein sequence ID" value="OHA45980.1"/>
    <property type="molecule type" value="Genomic_DNA"/>
</dbReference>
<comment type="caution">
    <text evidence="2">The sequence shown here is derived from an EMBL/GenBank/DDBJ whole genome shotgun (WGS) entry which is preliminary data.</text>
</comment>
<dbReference type="InterPro" id="IPR012902">
    <property type="entry name" value="N_methyl_site"/>
</dbReference>
<dbReference type="Pfam" id="PF07963">
    <property type="entry name" value="N_methyl"/>
    <property type="match status" value="1"/>
</dbReference>
<name>A0A1G2PCB7_9BACT</name>
<organism evidence="2 3">
    <name type="scientific">Candidatus Terrybacteria bacterium RIFCSPHIGHO2_01_FULL_43_35</name>
    <dbReference type="NCBI Taxonomy" id="1802361"/>
    <lineage>
        <taxon>Bacteria</taxon>
        <taxon>Candidatus Terryibacteriota</taxon>
    </lineage>
</organism>
<sequence>MQSPNTSAHNNIRYWNIKTAQHNFLSLKNDAGFTLIEVVIVMTIIVFLGTFGVIVGFDTYRRSNFHSEEDTAVSLLEKARSGAINNIGESWYGVKFDDASNLILFRGQGTPKDYVHRNSAYDLKIQKSGVLVYTGATEMVFNQLSGDSSGGIVTINSSNITINNEGGIDW</sequence>
<gene>
    <name evidence="2" type="ORF">A2828_01035</name>
</gene>
<dbReference type="InterPro" id="IPR045584">
    <property type="entry name" value="Pilin-like"/>
</dbReference>
<dbReference type="SUPFAM" id="SSF54523">
    <property type="entry name" value="Pili subunits"/>
    <property type="match status" value="1"/>
</dbReference>
<feature type="transmembrane region" description="Helical" evidence="1">
    <location>
        <begin position="33"/>
        <end position="57"/>
    </location>
</feature>
<evidence type="ECO:0000313" key="3">
    <source>
        <dbReference type="Proteomes" id="UP000178869"/>
    </source>
</evidence>
<keyword evidence="1" id="KW-0812">Transmembrane</keyword>
<dbReference type="NCBIfam" id="TIGR02532">
    <property type="entry name" value="IV_pilin_GFxxxE"/>
    <property type="match status" value="1"/>
</dbReference>
<evidence type="ECO:0000313" key="2">
    <source>
        <dbReference type="EMBL" id="OHA45980.1"/>
    </source>
</evidence>
<protein>
    <recommendedName>
        <fullName evidence="4">General secretion pathway GspH domain-containing protein</fullName>
    </recommendedName>
</protein>
<evidence type="ECO:0008006" key="4">
    <source>
        <dbReference type="Google" id="ProtNLM"/>
    </source>
</evidence>
<reference evidence="2 3" key="1">
    <citation type="journal article" date="2016" name="Nat. Commun.">
        <title>Thousands of microbial genomes shed light on interconnected biogeochemical processes in an aquifer system.</title>
        <authorList>
            <person name="Anantharaman K."/>
            <person name="Brown C.T."/>
            <person name="Hug L.A."/>
            <person name="Sharon I."/>
            <person name="Castelle C.J."/>
            <person name="Probst A.J."/>
            <person name="Thomas B.C."/>
            <person name="Singh A."/>
            <person name="Wilkins M.J."/>
            <person name="Karaoz U."/>
            <person name="Brodie E.L."/>
            <person name="Williams K.H."/>
            <person name="Hubbard S.S."/>
            <person name="Banfield J.F."/>
        </authorList>
    </citation>
    <scope>NUCLEOTIDE SEQUENCE [LARGE SCALE GENOMIC DNA]</scope>
</reference>
<keyword evidence="1" id="KW-0472">Membrane</keyword>
<accession>A0A1G2PCB7</accession>
<dbReference type="Proteomes" id="UP000178869">
    <property type="component" value="Unassembled WGS sequence"/>
</dbReference>